<dbReference type="OrthoDB" id="8476854at2"/>
<organism evidence="7 8">
    <name type="scientific">Elstera cyanobacteriorum</name>
    <dbReference type="NCBI Taxonomy" id="2022747"/>
    <lineage>
        <taxon>Bacteria</taxon>
        <taxon>Pseudomonadati</taxon>
        <taxon>Pseudomonadota</taxon>
        <taxon>Alphaproteobacteria</taxon>
        <taxon>Rhodospirillales</taxon>
        <taxon>Rhodospirillaceae</taxon>
        <taxon>Elstera</taxon>
    </lineage>
</organism>
<dbReference type="CDD" id="cd06225">
    <property type="entry name" value="HAMP"/>
    <property type="match status" value="1"/>
</dbReference>
<evidence type="ECO:0000259" key="5">
    <source>
        <dbReference type="PROSITE" id="PS50111"/>
    </source>
</evidence>
<dbReference type="SUPFAM" id="SSF58104">
    <property type="entry name" value="Methyl-accepting chemotaxis protein (MCP) signaling domain"/>
    <property type="match status" value="1"/>
</dbReference>
<keyword evidence="8" id="KW-1185">Reference proteome</keyword>
<dbReference type="PANTHER" id="PTHR32089">
    <property type="entry name" value="METHYL-ACCEPTING CHEMOTAXIS PROTEIN MCPB"/>
    <property type="match status" value="1"/>
</dbReference>
<evidence type="ECO:0000256" key="2">
    <source>
        <dbReference type="ARBA" id="ARBA00029447"/>
    </source>
</evidence>
<keyword evidence="4" id="KW-1133">Transmembrane helix</keyword>
<name>A0A255XQX5_9PROT</name>
<comment type="caution">
    <text evidence="7">The sequence shown here is derived from an EMBL/GenBank/DDBJ whole genome shotgun (WGS) entry which is preliminary data.</text>
</comment>
<dbReference type="Proteomes" id="UP000216361">
    <property type="component" value="Unassembled WGS sequence"/>
</dbReference>
<protein>
    <recommendedName>
        <fullName evidence="9">Methyl-accepting chemotaxis protein</fullName>
    </recommendedName>
</protein>
<dbReference type="Pfam" id="PF00015">
    <property type="entry name" value="MCPsignal"/>
    <property type="match status" value="1"/>
</dbReference>
<dbReference type="InterPro" id="IPR004089">
    <property type="entry name" value="MCPsignal_dom"/>
</dbReference>
<dbReference type="SMART" id="SM00283">
    <property type="entry name" value="MA"/>
    <property type="match status" value="1"/>
</dbReference>
<feature type="transmembrane region" description="Helical" evidence="4">
    <location>
        <begin position="303"/>
        <end position="322"/>
    </location>
</feature>
<dbReference type="GO" id="GO:0016020">
    <property type="term" value="C:membrane"/>
    <property type="evidence" value="ECO:0007669"/>
    <property type="project" value="InterPro"/>
</dbReference>
<dbReference type="RefSeq" id="WP_094408474.1">
    <property type="nucleotide sequence ID" value="NZ_BMJZ01000004.1"/>
</dbReference>
<dbReference type="PROSITE" id="PS50885">
    <property type="entry name" value="HAMP"/>
    <property type="match status" value="1"/>
</dbReference>
<evidence type="ECO:0000313" key="7">
    <source>
        <dbReference type="EMBL" id="OYQ19369.1"/>
    </source>
</evidence>
<feature type="domain" description="Methyl-accepting transducer" evidence="5">
    <location>
        <begin position="409"/>
        <end position="638"/>
    </location>
</feature>
<evidence type="ECO:0008006" key="9">
    <source>
        <dbReference type="Google" id="ProtNLM"/>
    </source>
</evidence>
<dbReference type="PANTHER" id="PTHR32089:SF112">
    <property type="entry name" value="LYSOZYME-LIKE PROTEIN-RELATED"/>
    <property type="match status" value="1"/>
</dbReference>
<evidence type="ECO:0000259" key="6">
    <source>
        <dbReference type="PROSITE" id="PS50885"/>
    </source>
</evidence>
<keyword evidence="1 3" id="KW-0807">Transducer</keyword>
<feature type="transmembrane region" description="Helical" evidence="4">
    <location>
        <begin position="12"/>
        <end position="35"/>
    </location>
</feature>
<dbReference type="Gene3D" id="6.10.340.10">
    <property type="match status" value="1"/>
</dbReference>
<dbReference type="AlphaFoldDB" id="A0A255XQX5"/>
<evidence type="ECO:0000313" key="8">
    <source>
        <dbReference type="Proteomes" id="UP000216361"/>
    </source>
</evidence>
<gene>
    <name evidence="7" type="ORF">CHR90_08050</name>
</gene>
<proteinExistence type="inferred from homology"/>
<evidence type="ECO:0000256" key="4">
    <source>
        <dbReference type="SAM" id="Phobius"/>
    </source>
</evidence>
<evidence type="ECO:0000256" key="3">
    <source>
        <dbReference type="PROSITE-ProRule" id="PRU00284"/>
    </source>
</evidence>
<keyword evidence="4" id="KW-0472">Membrane</keyword>
<dbReference type="PROSITE" id="PS50111">
    <property type="entry name" value="CHEMOTAXIS_TRANSDUC_2"/>
    <property type="match status" value="1"/>
</dbReference>
<dbReference type="Pfam" id="PF00672">
    <property type="entry name" value="HAMP"/>
    <property type="match status" value="1"/>
</dbReference>
<dbReference type="SMART" id="SM00304">
    <property type="entry name" value="HAMP"/>
    <property type="match status" value="1"/>
</dbReference>
<comment type="similarity">
    <text evidence="2">Belongs to the methyl-accepting chemotaxis (MCP) protein family.</text>
</comment>
<dbReference type="Gene3D" id="1.10.287.950">
    <property type="entry name" value="Methyl-accepting chemotaxis protein"/>
    <property type="match status" value="1"/>
</dbReference>
<evidence type="ECO:0000256" key="1">
    <source>
        <dbReference type="ARBA" id="ARBA00023224"/>
    </source>
</evidence>
<sequence length="672" mass="70067">MRQSGALGVRGRLWLAFGVISFLPILATAAAWVAFQTVMVRMDTVVNDRLPQIEVALQLQAQGEKLVGLGAAVVAAPTADARNAVRAQIEPDKAEALRLIAALQAGGISPTAVSNLKNYIDDLLRNLAAIDKSNSSAVEADIQLKKALGDFDGAVGDIGVTAARVLRGTDEGSTIVQFAGRLSSQVRNLLTVQSDSEIDGLKAQAEHQWNRLSRLIGALDQEDQTQFLASVERVKAAMAANLFEAQRNRFFDMQDRDYMLTSNLSVVESVRKEIAGFVSQARTGVNQATAEVDAAVKSGMSTMIVVAAGALVLALAIGSFYVNRQIIARLLATTKVMRALADGDRAVAVPPVSSDEIGSMAAALHVFKDNALRADALAAAEEAALTARAARAEALEQLTGSFDRAISGVLSSVTVASQEMEVTAQTMSANAEQTNRQAQVVATATEHASENVHTVAVAADELSSSIREIGRQVAQSSEISAQAAQEAEATTATVQGLLESAERIGTVVRLIDEIAAQTNLLALNATIEAARAGEAGKGFAVVANEVKSLANQTAQATEEINRQISATQSVTQDAVTAINGILGRISEINEIATAVAAAVEQQAAATAEIARNVQQAAEGTQEISETIGGVTDVAGQTGVTAGRVLAAAQGLSQQASELRSVVDGFLRGVKAA</sequence>
<feature type="domain" description="HAMP" evidence="6">
    <location>
        <begin position="324"/>
        <end position="376"/>
    </location>
</feature>
<dbReference type="InterPro" id="IPR003660">
    <property type="entry name" value="HAMP_dom"/>
</dbReference>
<accession>A0A255XQX5</accession>
<keyword evidence="4" id="KW-0812">Transmembrane</keyword>
<dbReference type="EMBL" id="NOXS01000031">
    <property type="protein sequence ID" value="OYQ19369.1"/>
    <property type="molecule type" value="Genomic_DNA"/>
</dbReference>
<reference evidence="7 8" key="1">
    <citation type="submission" date="2017-07" db="EMBL/GenBank/DDBJ databases">
        <title>Elstera cyanobacteriorum sp. nov., a novel bacterium isolated from cyanobacterial aggregates in a eutrophic lake.</title>
        <authorList>
            <person name="Cai H."/>
        </authorList>
    </citation>
    <scope>NUCLEOTIDE SEQUENCE [LARGE SCALE GENOMIC DNA]</scope>
    <source>
        <strain evidence="7 8">TH019</strain>
    </source>
</reference>
<dbReference type="GO" id="GO:0007165">
    <property type="term" value="P:signal transduction"/>
    <property type="evidence" value="ECO:0007669"/>
    <property type="project" value="UniProtKB-KW"/>
</dbReference>